<protein>
    <submittedName>
        <fullName evidence="1">Uncharacterized protein</fullName>
    </submittedName>
</protein>
<gene>
    <name evidence="1" type="ORF">PLEPLA_LOCUS14215</name>
</gene>
<sequence>MWSMNGRVKAIQQNASQLLLGDLKSFPGQLYSSYSEFCLYPGVSSLLVMPENLHWKAPGRHLDQMAKLPQLHRRQNCHSTYSCSTYKMDTLLRAATTPGVSGR</sequence>
<keyword evidence="2" id="KW-1185">Reference proteome</keyword>
<organism evidence="1 2">
    <name type="scientific">Pleuronectes platessa</name>
    <name type="common">European plaice</name>
    <dbReference type="NCBI Taxonomy" id="8262"/>
    <lineage>
        <taxon>Eukaryota</taxon>
        <taxon>Metazoa</taxon>
        <taxon>Chordata</taxon>
        <taxon>Craniata</taxon>
        <taxon>Vertebrata</taxon>
        <taxon>Euteleostomi</taxon>
        <taxon>Actinopterygii</taxon>
        <taxon>Neopterygii</taxon>
        <taxon>Teleostei</taxon>
        <taxon>Neoteleostei</taxon>
        <taxon>Acanthomorphata</taxon>
        <taxon>Carangaria</taxon>
        <taxon>Pleuronectiformes</taxon>
        <taxon>Pleuronectoidei</taxon>
        <taxon>Pleuronectidae</taxon>
        <taxon>Pleuronectes</taxon>
    </lineage>
</organism>
<comment type="caution">
    <text evidence="1">The sequence shown here is derived from an EMBL/GenBank/DDBJ whole genome shotgun (WGS) entry which is preliminary data.</text>
</comment>
<evidence type="ECO:0000313" key="1">
    <source>
        <dbReference type="EMBL" id="CAB1426279.1"/>
    </source>
</evidence>
<dbReference type="Proteomes" id="UP001153269">
    <property type="component" value="Unassembled WGS sequence"/>
</dbReference>
<dbReference type="AlphaFoldDB" id="A0A9N7U702"/>
<name>A0A9N7U702_PLEPL</name>
<evidence type="ECO:0000313" key="2">
    <source>
        <dbReference type="Proteomes" id="UP001153269"/>
    </source>
</evidence>
<accession>A0A9N7U702</accession>
<proteinExistence type="predicted"/>
<dbReference type="EMBL" id="CADEAL010000875">
    <property type="protein sequence ID" value="CAB1426279.1"/>
    <property type="molecule type" value="Genomic_DNA"/>
</dbReference>
<reference evidence="1" key="1">
    <citation type="submission" date="2020-03" db="EMBL/GenBank/DDBJ databases">
        <authorList>
            <person name="Weist P."/>
        </authorList>
    </citation>
    <scope>NUCLEOTIDE SEQUENCE</scope>
</reference>